<dbReference type="Pfam" id="PF13695">
    <property type="entry name" value="Zn_ribbon_3CxxC"/>
    <property type="match status" value="1"/>
</dbReference>
<evidence type="ECO:0000256" key="1">
    <source>
        <dbReference type="ARBA" id="ARBA00004167"/>
    </source>
</evidence>
<dbReference type="GO" id="GO:0001580">
    <property type="term" value="P:detection of chemical stimulus involved in sensory perception of bitter taste"/>
    <property type="evidence" value="ECO:0007669"/>
    <property type="project" value="TreeGrafter"/>
</dbReference>
<name>A0A974CXP6_XENLA</name>
<evidence type="ECO:0000256" key="3">
    <source>
        <dbReference type="ARBA" id="ARBA00022723"/>
    </source>
</evidence>
<dbReference type="InterPro" id="IPR027377">
    <property type="entry name" value="ZAR1/RTP1-5-like_Znf-3CxxC"/>
</dbReference>
<keyword evidence="4" id="KW-0863">Zinc-finger</keyword>
<dbReference type="AlphaFoldDB" id="A0A974CXP6"/>
<comment type="subcellular location">
    <subcellularLocation>
        <location evidence="1">Membrane</location>
        <topology evidence="1">Single-pass membrane protein</topology>
    </subcellularLocation>
</comment>
<dbReference type="GO" id="GO:0051205">
    <property type="term" value="P:protein insertion into membrane"/>
    <property type="evidence" value="ECO:0007669"/>
    <property type="project" value="TreeGrafter"/>
</dbReference>
<dbReference type="GO" id="GO:0006612">
    <property type="term" value="P:protein targeting to membrane"/>
    <property type="evidence" value="ECO:0007669"/>
    <property type="project" value="TreeGrafter"/>
</dbReference>
<evidence type="ECO:0000256" key="7">
    <source>
        <dbReference type="ARBA" id="ARBA00023136"/>
    </source>
</evidence>
<organism evidence="9 10">
    <name type="scientific">Xenopus laevis</name>
    <name type="common">African clawed frog</name>
    <dbReference type="NCBI Taxonomy" id="8355"/>
    <lineage>
        <taxon>Eukaryota</taxon>
        <taxon>Metazoa</taxon>
        <taxon>Chordata</taxon>
        <taxon>Craniata</taxon>
        <taxon>Vertebrata</taxon>
        <taxon>Euteleostomi</taxon>
        <taxon>Amphibia</taxon>
        <taxon>Batrachia</taxon>
        <taxon>Anura</taxon>
        <taxon>Pipoidea</taxon>
        <taxon>Pipidae</taxon>
        <taxon>Xenopodinae</taxon>
        <taxon>Xenopus</taxon>
        <taxon>Xenopus</taxon>
    </lineage>
</organism>
<proteinExistence type="predicted"/>
<dbReference type="InterPro" id="IPR026096">
    <property type="entry name" value="R-trans_p"/>
</dbReference>
<dbReference type="EMBL" id="CM004474">
    <property type="protein sequence ID" value="OCT80652.1"/>
    <property type="molecule type" value="Genomic_DNA"/>
</dbReference>
<evidence type="ECO:0000256" key="6">
    <source>
        <dbReference type="ARBA" id="ARBA00022989"/>
    </source>
</evidence>
<dbReference type="OMA" id="LCEACCM"/>
<accession>A0A974CXP6</accession>
<sequence>MGDYQKWKQTFSEIVSEIVSDKWTINICNEKPNQERWKSFTQRDAFGEYDCPNCRNHWKSTHAVIEFYIQRTGWQGNVMMNPLGQKCKNCIHLYIKPEMPNRIITIIVQNLIKTIRKEYYGEYVPQLEPANDGQSGHGPHIKKLCEACQLGKCKRETEIDHERVPPDIDAESEGPWKIVLPDKSDDADELTSQGDALTTQNAVKETERVLLNTKLFHLPA</sequence>
<keyword evidence="5" id="KW-0862">Zinc</keyword>
<evidence type="ECO:0000259" key="8">
    <source>
        <dbReference type="SMART" id="SM01328"/>
    </source>
</evidence>
<evidence type="ECO:0000313" key="9">
    <source>
        <dbReference type="EMBL" id="OCT80652.1"/>
    </source>
</evidence>
<feature type="domain" description="3CxxC-type" evidence="8">
    <location>
        <begin position="44"/>
        <end position="151"/>
    </location>
</feature>
<dbReference type="Proteomes" id="UP000694892">
    <property type="component" value="Chromosome 5L"/>
</dbReference>
<gene>
    <name evidence="9" type="ORF">XELAEV_18027465mg</name>
</gene>
<dbReference type="PANTHER" id="PTHR14402:SF22">
    <property type="entry name" value="RECEPTOR-TRANSPORTING PROTEIN 4-LIKE"/>
    <property type="match status" value="1"/>
</dbReference>
<dbReference type="SMART" id="SM01328">
    <property type="entry name" value="zf-3CxxC"/>
    <property type="match status" value="1"/>
</dbReference>
<dbReference type="GO" id="GO:0031849">
    <property type="term" value="F:olfactory receptor binding"/>
    <property type="evidence" value="ECO:0007669"/>
    <property type="project" value="TreeGrafter"/>
</dbReference>
<dbReference type="GO" id="GO:0016020">
    <property type="term" value="C:membrane"/>
    <property type="evidence" value="ECO:0007669"/>
    <property type="project" value="UniProtKB-SubCell"/>
</dbReference>
<evidence type="ECO:0000256" key="4">
    <source>
        <dbReference type="ARBA" id="ARBA00022771"/>
    </source>
</evidence>
<evidence type="ECO:0000313" key="10">
    <source>
        <dbReference type="Proteomes" id="UP000694892"/>
    </source>
</evidence>
<protein>
    <recommendedName>
        <fullName evidence="8">3CxxC-type domain-containing protein</fullName>
    </recommendedName>
</protein>
<keyword evidence="3" id="KW-0479">Metal-binding</keyword>
<dbReference type="GO" id="GO:0008270">
    <property type="term" value="F:zinc ion binding"/>
    <property type="evidence" value="ECO:0007669"/>
    <property type="project" value="UniProtKB-KW"/>
</dbReference>
<keyword evidence="2" id="KW-0812">Transmembrane</keyword>
<keyword evidence="7" id="KW-0472">Membrane</keyword>
<keyword evidence="6" id="KW-1133">Transmembrane helix</keyword>
<evidence type="ECO:0000256" key="5">
    <source>
        <dbReference type="ARBA" id="ARBA00022833"/>
    </source>
</evidence>
<reference evidence="10" key="1">
    <citation type="journal article" date="2016" name="Nature">
        <title>Genome evolution in the allotetraploid frog Xenopus laevis.</title>
        <authorList>
            <person name="Session A.M."/>
            <person name="Uno Y."/>
            <person name="Kwon T."/>
            <person name="Chapman J.A."/>
            <person name="Toyoda A."/>
            <person name="Takahashi S."/>
            <person name="Fukui A."/>
            <person name="Hikosaka A."/>
            <person name="Suzuki A."/>
            <person name="Kondo M."/>
            <person name="van Heeringen S.J."/>
            <person name="Quigley I."/>
            <person name="Heinz S."/>
            <person name="Ogino H."/>
            <person name="Ochi H."/>
            <person name="Hellsten U."/>
            <person name="Lyons J.B."/>
            <person name="Simakov O."/>
            <person name="Putnam N."/>
            <person name="Stites J."/>
            <person name="Kuroki Y."/>
            <person name="Tanaka T."/>
            <person name="Michiue T."/>
            <person name="Watanabe M."/>
            <person name="Bogdanovic O."/>
            <person name="Lister R."/>
            <person name="Georgiou G."/>
            <person name="Paranjpe S.S."/>
            <person name="van Kruijsbergen I."/>
            <person name="Shu S."/>
            <person name="Carlson J."/>
            <person name="Kinoshita T."/>
            <person name="Ohta Y."/>
            <person name="Mawaribuchi S."/>
            <person name="Jenkins J."/>
            <person name="Grimwood J."/>
            <person name="Schmutz J."/>
            <person name="Mitros T."/>
            <person name="Mozaffari S.V."/>
            <person name="Suzuki Y."/>
            <person name="Haramoto Y."/>
            <person name="Yamamoto T.S."/>
            <person name="Takagi C."/>
            <person name="Heald R."/>
            <person name="Miller K."/>
            <person name="Haudenschild C."/>
            <person name="Kitzman J."/>
            <person name="Nakayama T."/>
            <person name="Izutsu Y."/>
            <person name="Robert J."/>
            <person name="Fortriede J."/>
            <person name="Burns K."/>
            <person name="Lotay V."/>
            <person name="Karimi K."/>
            <person name="Yasuoka Y."/>
            <person name="Dichmann D.S."/>
            <person name="Flajnik M.F."/>
            <person name="Houston D.W."/>
            <person name="Shendure J."/>
            <person name="DuPasquier L."/>
            <person name="Vize P.D."/>
            <person name="Zorn A.M."/>
            <person name="Ito M."/>
            <person name="Marcotte E.M."/>
            <person name="Wallingford J.B."/>
            <person name="Ito Y."/>
            <person name="Asashima M."/>
            <person name="Ueno N."/>
            <person name="Matsuda Y."/>
            <person name="Veenstra G.J."/>
            <person name="Fujiyama A."/>
            <person name="Harland R.M."/>
            <person name="Taira M."/>
            <person name="Rokhsar D.S."/>
        </authorList>
    </citation>
    <scope>NUCLEOTIDE SEQUENCE [LARGE SCALE GENOMIC DNA]</scope>
    <source>
        <strain evidence="10">J</strain>
    </source>
</reference>
<dbReference type="PANTHER" id="PTHR14402">
    <property type="entry name" value="RECEPTOR TRANSPORTING PROTEIN"/>
    <property type="match status" value="1"/>
</dbReference>
<evidence type="ECO:0000256" key="2">
    <source>
        <dbReference type="ARBA" id="ARBA00022692"/>
    </source>
</evidence>